<evidence type="ECO:0000313" key="8">
    <source>
        <dbReference type="EMBL" id="WDE02738.1"/>
    </source>
</evidence>
<dbReference type="InterPro" id="IPR006304">
    <property type="entry name" value="T3SS_SpaR/YscT"/>
</dbReference>
<dbReference type="GO" id="GO:0005886">
    <property type="term" value="C:plasma membrane"/>
    <property type="evidence" value="ECO:0007669"/>
    <property type="project" value="UniProtKB-SubCell"/>
</dbReference>
<accession>A0AAE9Z054</accession>
<name>A0AAE9Z054_9GAMM</name>
<evidence type="ECO:0000313" key="9">
    <source>
        <dbReference type="Proteomes" id="UP000032568"/>
    </source>
</evidence>
<reference evidence="8 9" key="1">
    <citation type="journal article" date="2015" name="Genome Announc.">
        <title>Draft Genome Sequences of Marine Isolates of Thalassomonas viridans and Thalassomonas actiniarum.</title>
        <authorList>
            <person name="Olonade I."/>
            <person name="van Zyl L.J."/>
            <person name="Trindade M."/>
        </authorList>
    </citation>
    <scope>NUCLEOTIDE SEQUENCE [LARGE SCALE GENOMIC DNA]</scope>
    <source>
        <strain evidence="8 9">A5K-106</strain>
    </source>
</reference>
<feature type="transmembrane region" description="Helical" evidence="7">
    <location>
        <begin position="210"/>
        <end position="237"/>
    </location>
</feature>
<evidence type="ECO:0000256" key="7">
    <source>
        <dbReference type="RuleBase" id="RU362072"/>
    </source>
</evidence>
<keyword evidence="3 7" id="KW-1003">Cell membrane</keyword>
<feature type="transmembrane region" description="Helical" evidence="7">
    <location>
        <begin position="35"/>
        <end position="53"/>
    </location>
</feature>
<sequence length="259" mass="28230">MLQTAFIHWVLGTARILAAFVMLPVLSSQVMGGNMLKNAVALSLSLFIYPVVAGTMPQSLELMLVCTLLMKEALLGVLVGFSMAILFWAVEAVGFFIDNQRGATMASSLNPLSGSQTSPLGILLAQALNTLFFSGGGMLLFLGALYQSYIMWPIGEFTPDFSPAYIQYFLHLLDLLMNLMLLVSAPIIVAMFFSEFGLAMIGRFAPQLDVFFLAMPVKSAVAFAFLVVYVGILLTFFNKEIHSLDASFSLLFKTVFAAL</sequence>
<evidence type="ECO:0000256" key="4">
    <source>
        <dbReference type="ARBA" id="ARBA00022692"/>
    </source>
</evidence>
<dbReference type="InterPro" id="IPR002010">
    <property type="entry name" value="T3SS_IM_R"/>
</dbReference>
<dbReference type="Proteomes" id="UP000032568">
    <property type="component" value="Chromosome pTact"/>
</dbReference>
<dbReference type="PANTHER" id="PTHR30065:SF1">
    <property type="entry name" value="SURFACE PRESENTATION OF ANTIGENS PROTEIN SPAR"/>
    <property type="match status" value="1"/>
</dbReference>
<dbReference type="NCBIfam" id="TIGR01401">
    <property type="entry name" value="fliR_like_III"/>
    <property type="match status" value="1"/>
</dbReference>
<organism evidence="8 9">
    <name type="scientific">Thalassomonas actiniarum</name>
    <dbReference type="NCBI Taxonomy" id="485447"/>
    <lineage>
        <taxon>Bacteria</taxon>
        <taxon>Pseudomonadati</taxon>
        <taxon>Pseudomonadota</taxon>
        <taxon>Gammaproteobacteria</taxon>
        <taxon>Alteromonadales</taxon>
        <taxon>Colwelliaceae</taxon>
        <taxon>Thalassomonas</taxon>
    </lineage>
</organism>
<evidence type="ECO:0000256" key="6">
    <source>
        <dbReference type="ARBA" id="ARBA00023136"/>
    </source>
</evidence>
<proteinExistence type="inferred from homology"/>
<protein>
    <submittedName>
        <fullName evidence="8">Type III secretion system export apparatus subunit SctT</fullName>
    </submittedName>
</protein>
<dbReference type="PRINTS" id="PR00953">
    <property type="entry name" value="TYPE3IMRPROT"/>
</dbReference>
<keyword evidence="4 7" id="KW-0812">Transmembrane</keyword>
<feature type="transmembrane region" description="Helical" evidence="7">
    <location>
        <begin position="165"/>
        <end position="198"/>
    </location>
</feature>
<comment type="subcellular location">
    <subcellularLocation>
        <location evidence="1 7">Cell membrane</location>
        <topology evidence="1 7">Multi-pass membrane protein</topology>
    </subcellularLocation>
</comment>
<evidence type="ECO:0000256" key="1">
    <source>
        <dbReference type="ARBA" id="ARBA00004651"/>
    </source>
</evidence>
<reference evidence="8 9" key="2">
    <citation type="journal article" date="2022" name="Mar. Drugs">
        <title>Bioassay-Guided Fractionation Leads to the Detection of Cholic Acid Generated by the Rare Thalassomonas sp.</title>
        <authorList>
            <person name="Pheiffer F."/>
            <person name="Schneider Y.K."/>
            <person name="Hansen E.H."/>
            <person name="Andersen J.H."/>
            <person name="Isaksson J."/>
            <person name="Busche T."/>
            <person name="R C."/>
            <person name="Kalinowski J."/>
            <person name="Zyl L.V."/>
            <person name="Trindade M."/>
        </authorList>
    </citation>
    <scope>NUCLEOTIDE SEQUENCE [LARGE SCALE GENOMIC DNA]</scope>
    <source>
        <strain evidence="8 9">A5K-106</strain>
    </source>
</reference>
<feature type="transmembrane region" description="Helical" evidence="7">
    <location>
        <begin position="73"/>
        <end position="97"/>
    </location>
</feature>
<evidence type="ECO:0000256" key="2">
    <source>
        <dbReference type="ARBA" id="ARBA00009772"/>
    </source>
</evidence>
<dbReference type="Pfam" id="PF01311">
    <property type="entry name" value="Bac_export_1"/>
    <property type="match status" value="1"/>
</dbReference>
<dbReference type="EMBL" id="CP059736">
    <property type="protein sequence ID" value="WDE02738.1"/>
    <property type="molecule type" value="Genomic_DNA"/>
</dbReference>
<dbReference type="GO" id="GO:0006605">
    <property type="term" value="P:protein targeting"/>
    <property type="evidence" value="ECO:0007669"/>
    <property type="project" value="UniProtKB-UniRule"/>
</dbReference>
<dbReference type="AlphaFoldDB" id="A0AAE9Z054"/>
<keyword evidence="5 7" id="KW-1133">Transmembrane helix</keyword>
<keyword evidence="9" id="KW-1185">Reference proteome</keyword>
<gene>
    <name evidence="8" type="primary">sctT</name>
    <name evidence="8" type="ORF">SG35_031240</name>
</gene>
<evidence type="ECO:0000256" key="3">
    <source>
        <dbReference type="ARBA" id="ARBA00022475"/>
    </source>
</evidence>
<comment type="similarity">
    <text evidence="2 7">Belongs to the FliR/MopE/SpaR family.</text>
</comment>
<feature type="transmembrane region" description="Helical" evidence="7">
    <location>
        <begin position="6"/>
        <end position="26"/>
    </location>
</feature>
<feature type="transmembrane region" description="Helical" evidence="7">
    <location>
        <begin position="118"/>
        <end position="145"/>
    </location>
</feature>
<evidence type="ECO:0000256" key="5">
    <source>
        <dbReference type="ARBA" id="ARBA00022989"/>
    </source>
</evidence>
<keyword evidence="6 7" id="KW-0472">Membrane</keyword>
<dbReference type="PANTHER" id="PTHR30065">
    <property type="entry name" value="FLAGELLAR BIOSYNTHETIC PROTEIN FLIR"/>
    <property type="match status" value="1"/>
</dbReference>
<dbReference type="KEGG" id="tact:SG35_031240"/>